<dbReference type="PANTHER" id="PTHR12888:SF0">
    <property type="entry name" value="PEROXISOME ASSEMBLY PROTEIN 12"/>
    <property type="match status" value="1"/>
</dbReference>
<evidence type="ECO:0000259" key="18">
    <source>
        <dbReference type="PROSITE" id="PS50089"/>
    </source>
</evidence>
<sequence length="387" mass="44512">MDFYSNLPAAAAGVEPSIYPTLFEILSSNEIDELLTPSVRYIVANFVARNPNRYSIKLTNWFDEWFTLLTKFVIEQHHLKHWNSTFIEKFYGLRRINAKNKLLLNVLKKSPSVDLTLPLTKVQSSIVLFEKVIVPYIAIKLDFLHNNLLATTLFQTEDSNTIENTSIKDRIVALLRRLFIKYYPTWKKLVFALNLVIRISFLSGKIGSTSFLDYLFGIEFTRLTEHDYKRNATVPISSTKSFNRPQRTNGPMIRHFLGRSFSIASQLVQYSGSQLFPAFIFVLRVFQWWTAQDLSTKLQRKLDDIDKDIPPPPLPYESKEGNCGICHDAIQNPAAIETGYVFCYPCILKFLPENEGKCPITKCKLLGCQFDQDTGQWSITGVRKLLL</sequence>
<dbReference type="OMA" id="QHYLARC"/>
<name>A0A1G4MKX1_LACFM</name>
<feature type="domain" description="RING-type" evidence="18">
    <location>
        <begin position="323"/>
        <end position="362"/>
    </location>
</feature>
<evidence type="ECO:0000256" key="8">
    <source>
        <dbReference type="ARBA" id="ARBA00022771"/>
    </source>
</evidence>
<evidence type="ECO:0000256" key="15">
    <source>
        <dbReference type="ARBA" id="ARBA00034505"/>
    </source>
</evidence>
<evidence type="ECO:0000256" key="12">
    <source>
        <dbReference type="ARBA" id="ARBA00023136"/>
    </source>
</evidence>
<keyword evidence="6" id="KW-0812">Transmembrane</keyword>
<dbReference type="InterPro" id="IPR017375">
    <property type="entry name" value="PEX12"/>
</dbReference>
<comment type="subunit">
    <text evidence="15">Component of the PEX2-PEX10-PEX12 retrotranslocation channel, composed of PEX2, PEX10 and PEX12.</text>
</comment>
<keyword evidence="12 16" id="KW-0472">Membrane</keyword>
<dbReference type="SMART" id="SM00184">
    <property type="entry name" value="RING"/>
    <property type="match status" value="1"/>
</dbReference>
<gene>
    <name evidence="19" type="ORF">LAFE_0H15500G</name>
</gene>
<evidence type="ECO:0000256" key="6">
    <source>
        <dbReference type="ARBA" id="ARBA00022692"/>
    </source>
</evidence>
<dbReference type="Pfam" id="PF13923">
    <property type="entry name" value="zf-C3HC4_2"/>
    <property type="match status" value="1"/>
</dbReference>
<dbReference type="GO" id="GO:0005778">
    <property type="term" value="C:peroxisomal membrane"/>
    <property type="evidence" value="ECO:0007669"/>
    <property type="project" value="UniProtKB-SubCell"/>
</dbReference>
<comment type="pathway">
    <text evidence="2">Protein modification; protein ubiquitination.</text>
</comment>
<dbReference type="GO" id="GO:0004842">
    <property type="term" value="F:ubiquitin-protein transferase activity"/>
    <property type="evidence" value="ECO:0007669"/>
    <property type="project" value="TreeGrafter"/>
</dbReference>
<dbReference type="AlphaFoldDB" id="A0A1G4MKX1"/>
<dbReference type="GO" id="GO:0008270">
    <property type="term" value="F:zinc ion binding"/>
    <property type="evidence" value="ECO:0007669"/>
    <property type="project" value="UniProtKB-KW"/>
</dbReference>
<dbReference type="GO" id="GO:0006513">
    <property type="term" value="P:protein monoubiquitination"/>
    <property type="evidence" value="ECO:0007669"/>
    <property type="project" value="TreeGrafter"/>
</dbReference>
<accession>A0A1G4MKX1</accession>
<evidence type="ECO:0000256" key="9">
    <source>
        <dbReference type="ARBA" id="ARBA00022833"/>
    </source>
</evidence>
<dbReference type="STRING" id="4955.A0A1G4MKX1"/>
<dbReference type="PANTHER" id="PTHR12888">
    <property type="entry name" value="PEROXISOME ASSEMBLY PROTEIN 12 PEROXIN-12"/>
    <property type="match status" value="1"/>
</dbReference>
<organism evidence="19 20">
    <name type="scientific">Lachancea fermentati</name>
    <name type="common">Zygosaccharomyces fermentati</name>
    <dbReference type="NCBI Taxonomy" id="4955"/>
    <lineage>
        <taxon>Eukaryota</taxon>
        <taxon>Fungi</taxon>
        <taxon>Dikarya</taxon>
        <taxon>Ascomycota</taxon>
        <taxon>Saccharomycotina</taxon>
        <taxon>Saccharomycetes</taxon>
        <taxon>Saccharomycetales</taxon>
        <taxon>Saccharomycetaceae</taxon>
        <taxon>Lachancea</taxon>
    </lineage>
</organism>
<evidence type="ECO:0000256" key="14">
    <source>
        <dbReference type="ARBA" id="ARBA00029692"/>
    </source>
</evidence>
<evidence type="ECO:0000256" key="1">
    <source>
        <dbReference type="ARBA" id="ARBA00004585"/>
    </source>
</evidence>
<comment type="subcellular location">
    <subcellularLocation>
        <location evidence="1">Peroxisome membrane</location>
        <topology evidence="1">Multi-pass membrane protein</topology>
    </subcellularLocation>
</comment>
<keyword evidence="10" id="KW-0653">Protein transport</keyword>
<evidence type="ECO:0000256" key="3">
    <source>
        <dbReference type="ARBA" id="ARBA00008704"/>
    </source>
</evidence>
<proteinExistence type="inferred from homology"/>
<evidence type="ECO:0000256" key="4">
    <source>
        <dbReference type="ARBA" id="ARBA00018980"/>
    </source>
</evidence>
<evidence type="ECO:0000256" key="10">
    <source>
        <dbReference type="ARBA" id="ARBA00022927"/>
    </source>
</evidence>
<evidence type="ECO:0000313" key="19">
    <source>
        <dbReference type="EMBL" id="SCW04527.1"/>
    </source>
</evidence>
<dbReference type="SUPFAM" id="SSF57850">
    <property type="entry name" value="RING/U-box"/>
    <property type="match status" value="1"/>
</dbReference>
<evidence type="ECO:0000256" key="16">
    <source>
        <dbReference type="PIRNR" id="PIRNR038074"/>
    </source>
</evidence>
<dbReference type="InterPro" id="IPR001841">
    <property type="entry name" value="Znf_RING"/>
</dbReference>
<dbReference type="GO" id="GO:1990429">
    <property type="term" value="C:peroxisomal importomer complex"/>
    <property type="evidence" value="ECO:0007669"/>
    <property type="project" value="TreeGrafter"/>
</dbReference>
<dbReference type="InterPro" id="IPR013083">
    <property type="entry name" value="Znf_RING/FYVE/PHD"/>
</dbReference>
<dbReference type="GO" id="GO:0016562">
    <property type="term" value="P:protein import into peroxisome matrix, receptor recycling"/>
    <property type="evidence" value="ECO:0007669"/>
    <property type="project" value="UniProtKB-ARBA"/>
</dbReference>
<keyword evidence="5" id="KW-0813">Transport</keyword>
<keyword evidence="11" id="KW-1133">Transmembrane helix</keyword>
<keyword evidence="9" id="KW-0862">Zinc</keyword>
<keyword evidence="7" id="KW-0479">Metal-binding</keyword>
<evidence type="ECO:0000256" key="17">
    <source>
        <dbReference type="PROSITE-ProRule" id="PRU00175"/>
    </source>
</evidence>
<evidence type="ECO:0000256" key="11">
    <source>
        <dbReference type="ARBA" id="ARBA00022989"/>
    </source>
</evidence>
<evidence type="ECO:0000256" key="7">
    <source>
        <dbReference type="ARBA" id="ARBA00022723"/>
    </source>
</evidence>
<dbReference type="Pfam" id="PF04757">
    <property type="entry name" value="Pex2_Pex12"/>
    <property type="match status" value="1"/>
</dbReference>
<evidence type="ECO:0000256" key="5">
    <source>
        <dbReference type="ARBA" id="ARBA00022448"/>
    </source>
</evidence>
<evidence type="ECO:0000256" key="13">
    <source>
        <dbReference type="ARBA" id="ARBA00023140"/>
    </source>
</evidence>
<keyword evidence="20" id="KW-1185">Reference proteome</keyword>
<dbReference type="InterPro" id="IPR006845">
    <property type="entry name" value="Pex_N"/>
</dbReference>
<reference evidence="19 20" key="1">
    <citation type="submission" date="2016-03" db="EMBL/GenBank/DDBJ databases">
        <authorList>
            <person name="Devillers H."/>
        </authorList>
    </citation>
    <scope>NUCLEOTIDE SEQUENCE [LARGE SCALE GENOMIC DNA]</scope>
    <source>
        <strain evidence="19">CBS 6772</strain>
    </source>
</reference>
<keyword evidence="13 16" id="KW-0576">Peroxisome</keyword>
<dbReference type="PROSITE" id="PS50089">
    <property type="entry name" value="ZF_RING_2"/>
    <property type="match status" value="1"/>
</dbReference>
<dbReference type="EMBL" id="LT598491">
    <property type="protein sequence ID" value="SCW04527.1"/>
    <property type="molecule type" value="Genomic_DNA"/>
</dbReference>
<comment type="function">
    <text evidence="16">Component of a retrotranslocation channel required for peroxisome organization by mediating export of the PEX5 receptor from peroxisomes to the cytosol, thereby promoting PEX5 recycling.</text>
</comment>
<evidence type="ECO:0000256" key="2">
    <source>
        <dbReference type="ARBA" id="ARBA00004906"/>
    </source>
</evidence>
<comment type="similarity">
    <text evidence="3 16">Belongs to the pex2/pex10/pex12 family.</text>
</comment>
<keyword evidence="8 17" id="KW-0863">Zinc-finger</keyword>
<dbReference type="Proteomes" id="UP000190831">
    <property type="component" value="Chromosome H"/>
</dbReference>
<dbReference type="Gene3D" id="3.30.40.10">
    <property type="entry name" value="Zinc/RING finger domain, C3HC4 (zinc finger)"/>
    <property type="match status" value="1"/>
</dbReference>
<protein>
    <recommendedName>
        <fullName evidence="4 16">Peroxisome assembly protein 12</fullName>
    </recommendedName>
    <alternativeName>
        <fullName evidence="14 16">Peroxin-12</fullName>
    </alternativeName>
</protein>
<evidence type="ECO:0000313" key="20">
    <source>
        <dbReference type="Proteomes" id="UP000190831"/>
    </source>
</evidence>
<dbReference type="PIRSF" id="PIRSF038074">
    <property type="entry name" value="Peroxisome_assembly_p12"/>
    <property type="match status" value="1"/>
</dbReference>
<dbReference type="OrthoDB" id="107372at2759"/>